<protein>
    <submittedName>
        <fullName evidence="9">Cytochrome C oxidase subunit III</fullName>
    </submittedName>
</protein>
<dbReference type="GO" id="GO:0019646">
    <property type="term" value="P:aerobic electron transport chain"/>
    <property type="evidence" value="ECO:0007669"/>
    <property type="project" value="InterPro"/>
</dbReference>
<keyword evidence="10" id="KW-1185">Reference proteome</keyword>
<evidence type="ECO:0000256" key="1">
    <source>
        <dbReference type="ARBA" id="ARBA00004141"/>
    </source>
</evidence>
<feature type="transmembrane region" description="Helical" evidence="7">
    <location>
        <begin position="170"/>
        <end position="189"/>
    </location>
</feature>
<dbReference type="InterPro" id="IPR024791">
    <property type="entry name" value="Cyt_c/ubiquinol_Oxase_su3"/>
</dbReference>
<dbReference type="EMBL" id="NPDX01000007">
    <property type="protein sequence ID" value="PJZ83096.1"/>
    <property type="molecule type" value="Genomic_DNA"/>
</dbReference>
<evidence type="ECO:0000259" key="8">
    <source>
        <dbReference type="PROSITE" id="PS50253"/>
    </source>
</evidence>
<keyword evidence="3 6" id="KW-0812">Transmembrane</keyword>
<feature type="domain" description="Heme-copper oxidase subunit III family profile" evidence="8">
    <location>
        <begin position="21"/>
        <end position="190"/>
    </location>
</feature>
<dbReference type="InterPro" id="IPR035973">
    <property type="entry name" value="Cyt_c_oxidase_su3-like_sf"/>
</dbReference>
<dbReference type="InterPro" id="IPR013833">
    <property type="entry name" value="Cyt_c_oxidase_su3_a-hlx"/>
</dbReference>
<comment type="subcellular location">
    <subcellularLocation>
        <location evidence="6">Cell membrane</location>
        <topology evidence="6">Multi-pass membrane protein</topology>
    </subcellularLocation>
    <subcellularLocation>
        <location evidence="1">Membrane</location>
        <topology evidence="1">Multi-pass membrane protein</topology>
    </subcellularLocation>
</comment>
<evidence type="ECO:0000256" key="4">
    <source>
        <dbReference type="ARBA" id="ARBA00022989"/>
    </source>
</evidence>
<evidence type="ECO:0000256" key="3">
    <source>
        <dbReference type="ARBA" id="ARBA00022692"/>
    </source>
</evidence>
<accession>A0A2N0AFM1</accession>
<keyword evidence="4 7" id="KW-1133">Transmembrane helix</keyword>
<dbReference type="Proteomes" id="UP000232145">
    <property type="component" value="Unassembled WGS sequence"/>
</dbReference>
<comment type="similarity">
    <text evidence="2 6">Belongs to the cytochrome c oxidase subunit 3 family.</text>
</comment>
<dbReference type="PROSITE" id="PS50253">
    <property type="entry name" value="COX3"/>
    <property type="match status" value="1"/>
</dbReference>
<organism evidence="9 10">
    <name type="scientific">Leptospira harrisiae</name>
    <dbReference type="NCBI Taxonomy" id="2023189"/>
    <lineage>
        <taxon>Bacteria</taxon>
        <taxon>Pseudomonadati</taxon>
        <taxon>Spirochaetota</taxon>
        <taxon>Spirochaetia</taxon>
        <taxon>Leptospirales</taxon>
        <taxon>Leptospiraceae</taxon>
        <taxon>Leptospira</taxon>
    </lineage>
</organism>
<sequence length="190" mass="22158">MHENKIETNQSLWYPPGGILIWMIILVEVLTFSLGIGSLLYDKSKELTAFSFMQSHLNKTFAFYNTVFLLTSGFSIAMAAHFRTKNNFKFFTISLSASILFGFAFLFLKFYEFREKWSLGFGLETSQFFSYYWLLTGFHYLHVVVGVIILLIIYLNRKTISIDNLEAGGVFWHMCDLIWLLLYPALYLIQ</sequence>
<proteinExistence type="inferred from homology"/>
<dbReference type="SUPFAM" id="SSF81452">
    <property type="entry name" value="Cytochrome c oxidase subunit III-like"/>
    <property type="match status" value="1"/>
</dbReference>
<evidence type="ECO:0000313" key="9">
    <source>
        <dbReference type="EMBL" id="PJZ83096.1"/>
    </source>
</evidence>
<evidence type="ECO:0000256" key="5">
    <source>
        <dbReference type="ARBA" id="ARBA00023136"/>
    </source>
</evidence>
<evidence type="ECO:0000256" key="2">
    <source>
        <dbReference type="ARBA" id="ARBA00010581"/>
    </source>
</evidence>
<dbReference type="Pfam" id="PF00510">
    <property type="entry name" value="COX3"/>
    <property type="match status" value="1"/>
</dbReference>
<dbReference type="PANTHER" id="PTHR11403">
    <property type="entry name" value="CYTOCHROME C OXIDASE SUBUNIT III"/>
    <property type="match status" value="1"/>
</dbReference>
<feature type="transmembrane region" description="Helical" evidence="7">
    <location>
        <begin position="88"/>
        <end position="111"/>
    </location>
</feature>
<keyword evidence="5 7" id="KW-0472">Membrane</keyword>
<reference evidence="9 10" key="1">
    <citation type="submission" date="2017-07" db="EMBL/GenBank/DDBJ databases">
        <title>Leptospira spp. isolated from tropical soils.</title>
        <authorList>
            <person name="Thibeaux R."/>
            <person name="Iraola G."/>
            <person name="Ferres I."/>
            <person name="Bierque E."/>
            <person name="Girault D."/>
            <person name="Soupe-Gilbert M.-E."/>
            <person name="Picardeau M."/>
            <person name="Goarant C."/>
        </authorList>
    </citation>
    <scope>NUCLEOTIDE SEQUENCE [LARGE SCALE GENOMIC DNA]</scope>
    <source>
        <strain evidence="9 10">FH2-B-A1</strain>
    </source>
</reference>
<dbReference type="OrthoDB" id="9810850at2"/>
<feature type="transmembrane region" description="Helical" evidence="7">
    <location>
        <begin position="20"/>
        <end position="41"/>
    </location>
</feature>
<name>A0A2N0AFM1_9LEPT</name>
<gene>
    <name evidence="9" type="ORF">CH364_17555</name>
</gene>
<evidence type="ECO:0000313" key="10">
    <source>
        <dbReference type="Proteomes" id="UP000232145"/>
    </source>
</evidence>
<evidence type="ECO:0000256" key="6">
    <source>
        <dbReference type="RuleBase" id="RU003376"/>
    </source>
</evidence>
<dbReference type="Gene3D" id="1.20.120.80">
    <property type="entry name" value="Cytochrome c oxidase, subunit III, four-helix bundle"/>
    <property type="match status" value="1"/>
</dbReference>
<dbReference type="GO" id="GO:0005886">
    <property type="term" value="C:plasma membrane"/>
    <property type="evidence" value="ECO:0007669"/>
    <property type="project" value="UniProtKB-SubCell"/>
</dbReference>
<dbReference type="InterPro" id="IPR000298">
    <property type="entry name" value="Cyt_c_oxidase-like_su3"/>
</dbReference>
<dbReference type="GO" id="GO:0004129">
    <property type="term" value="F:cytochrome-c oxidase activity"/>
    <property type="evidence" value="ECO:0007669"/>
    <property type="project" value="InterPro"/>
</dbReference>
<dbReference type="PANTHER" id="PTHR11403:SF6">
    <property type="entry name" value="NITRIC OXIDE REDUCTASE SUBUNIT E"/>
    <property type="match status" value="1"/>
</dbReference>
<evidence type="ECO:0000256" key="7">
    <source>
        <dbReference type="SAM" id="Phobius"/>
    </source>
</evidence>
<feature type="transmembrane region" description="Helical" evidence="7">
    <location>
        <begin position="62"/>
        <end position="82"/>
    </location>
</feature>
<feature type="transmembrane region" description="Helical" evidence="7">
    <location>
        <begin position="131"/>
        <end position="155"/>
    </location>
</feature>
<comment type="caution">
    <text evidence="9">The sequence shown here is derived from an EMBL/GenBank/DDBJ whole genome shotgun (WGS) entry which is preliminary data.</text>
</comment>
<dbReference type="RefSeq" id="WP_100744097.1">
    <property type="nucleotide sequence ID" value="NZ_NPDW01000002.1"/>
</dbReference>
<dbReference type="AlphaFoldDB" id="A0A2N0AFM1"/>